<sequence>MPQVFVGLIGCGTVGSGVARLLVSRADAFSRRLGVPLHLKKVAEVDPARVQAAGVDPGLFTCRDRDILDDPAIDIVVELIGGVETARDLVLAAIERGKHVVTANKALLALCGNDIFAAAAKAGVEVAFEASVCGGIPIILTLRQGLAANRIQELLGILNGTTNYILTQMSQHNLPYEQALAEAQAQGFAEADPTLDVEGVDAAHKLALLTALAYGTRIDYNAVSVSGISQIEPLDLQFAREFGYAVKLLAITREDGDRLAARVHPTLIPRDHMLAGVSGAMNAVFITGDAVGSILLSGAGAGMMPTASAVVSDILDLTRNLSLGIKRRVPPLGSEAALTSTRAVKPMDEIITNYYFRFAALDRPGVLSQVAGVLGKYNISIAAVIQKGREVKGAVPIVMITHEAREADMKKALAEIDHLPVVSPPTVVYRIEDPHLHAAQI</sequence>
<dbReference type="FunFam" id="3.30.360.10:FF:000005">
    <property type="entry name" value="Homoserine dehydrogenase"/>
    <property type="match status" value="1"/>
</dbReference>
<protein>
    <recommendedName>
        <fullName evidence="5 13">Homoserine dehydrogenase</fullName>
        <ecNumber evidence="4 13">1.1.1.3</ecNumber>
    </recommendedName>
</protein>
<dbReference type="EC" id="1.1.1.3" evidence="4 13"/>
<dbReference type="PROSITE" id="PS01042">
    <property type="entry name" value="HOMOSER_DHGENASE"/>
    <property type="match status" value="1"/>
</dbReference>
<dbReference type="Gene3D" id="3.30.70.260">
    <property type="match status" value="1"/>
</dbReference>
<comment type="pathway">
    <text evidence="2 13">Amino-acid biosynthesis; L-methionine biosynthesis via de novo pathway; L-homoserine from L-aspartate: step 3/3.</text>
</comment>
<evidence type="ECO:0000256" key="9">
    <source>
        <dbReference type="ARBA" id="ARBA00023002"/>
    </source>
</evidence>
<dbReference type="Pfam" id="PF01842">
    <property type="entry name" value="ACT"/>
    <property type="match status" value="1"/>
</dbReference>
<evidence type="ECO:0000259" key="15">
    <source>
        <dbReference type="PROSITE" id="PS51671"/>
    </source>
</evidence>
<feature type="binding site" evidence="12">
    <location>
        <begin position="9"/>
        <end position="16"/>
    </location>
    <ligand>
        <name>NADP(+)</name>
        <dbReference type="ChEBI" id="CHEBI:58349"/>
    </ligand>
</feature>
<feature type="active site" description="Proton donor" evidence="11">
    <location>
        <position position="205"/>
    </location>
</feature>
<dbReference type="InterPro" id="IPR002912">
    <property type="entry name" value="ACT_dom"/>
</dbReference>
<keyword evidence="10 13" id="KW-0486">Methionine biosynthesis</keyword>
<dbReference type="AlphaFoldDB" id="A0A7C3Z2R9"/>
<dbReference type="SUPFAM" id="SSF55021">
    <property type="entry name" value="ACT-like"/>
    <property type="match status" value="1"/>
</dbReference>
<dbReference type="FunFam" id="3.30.70.260:FF:000030">
    <property type="entry name" value="Homoserine dehydrogenase"/>
    <property type="match status" value="1"/>
</dbReference>
<dbReference type="UniPathway" id="UPA00051">
    <property type="reaction ID" value="UER00465"/>
</dbReference>
<evidence type="ECO:0000256" key="10">
    <source>
        <dbReference type="ARBA" id="ARBA00023167"/>
    </source>
</evidence>
<keyword evidence="8 12" id="KW-0521">NADP</keyword>
<evidence type="ECO:0000256" key="11">
    <source>
        <dbReference type="PIRSR" id="PIRSR000098-1"/>
    </source>
</evidence>
<dbReference type="PANTHER" id="PTHR43331:SF1">
    <property type="entry name" value="HOMOSERINE DEHYDROGENASE"/>
    <property type="match status" value="1"/>
</dbReference>
<dbReference type="SUPFAM" id="SSF51735">
    <property type="entry name" value="NAD(P)-binding Rossmann-fold domains"/>
    <property type="match status" value="1"/>
</dbReference>
<evidence type="ECO:0000256" key="2">
    <source>
        <dbReference type="ARBA" id="ARBA00005062"/>
    </source>
</evidence>
<proteinExistence type="inferred from homology"/>
<dbReference type="NCBIfam" id="NF004976">
    <property type="entry name" value="PRK06349.1"/>
    <property type="match status" value="1"/>
</dbReference>
<dbReference type="InterPro" id="IPR001342">
    <property type="entry name" value="HDH_cat"/>
</dbReference>
<comment type="caution">
    <text evidence="16">The sequence shown here is derived from an EMBL/GenBank/DDBJ whole genome shotgun (WGS) entry which is preliminary data.</text>
</comment>
<organism evidence="16">
    <name type="scientific">Desulfobacca acetoxidans</name>
    <dbReference type="NCBI Taxonomy" id="60893"/>
    <lineage>
        <taxon>Bacteria</taxon>
        <taxon>Pseudomonadati</taxon>
        <taxon>Thermodesulfobacteriota</taxon>
        <taxon>Desulfobaccia</taxon>
        <taxon>Desulfobaccales</taxon>
        <taxon>Desulfobaccaceae</taxon>
        <taxon>Desulfobacca</taxon>
    </lineage>
</organism>
<dbReference type="InterPro" id="IPR036291">
    <property type="entry name" value="NAD(P)-bd_dom_sf"/>
</dbReference>
<dbReference type="GO" id="GO:0004412">
    <property type="term" value="F:homoserine dehydrogenase activity"/>
    <property type="evidence" value="ECO:0007669"/>
    <property type="project" value="UniProtKB-EC"/>
</dbReference>
<evidence type="ECO:0000256" key="3">
    <source>
        <dbReference type="ARBA" id="ARBA00006753"/>
    </source>
</evidence>
<dbReference type="GO" id="GO:0009086">
    <property type="term" value="P:methionine biosynthetic process"/>
    <property type="evidence" value="ECO:0007669"/>
    <property type="project" value="UniProtKB-KW"/>
</dbReference>
<feature type="binding site" evidence="12">
    <location>
        <position position="190"/>
    </location>
    <ligand>
        <name>L-homoserine</name>
        <dbReference type="ChEBI" id="CHEBI:57476"/>
    </ligand>
</feature>
<dbReference type="EMBL" id="DTMF01000162">
    <property type="protein sequence ID" value="HGF34008.1"/>
    <property type="molecule type" value="Genomic_DNA"/>
</dbReference>
<evidence type="ECO:0000256" key="13">
    <source>
        <dbReference type="RuleBase" id="RU000579"/>
    </source>
</evidence>
<gene>
    <name evidence="16" type="ORF">ENW96_06415</name>
</gene>
<dbReference type="GO" id="GO:0050661">
    <property type="term" value="F:NADP binding"/>
    <property type="evidence" value="ECO:0007669"/>
    <property type="project" value="InterPro"/>
</dbReference>
<dbReference type="GO" id="GO:0009088">
    <property type="term" value="P:threonine biosynthetic process"/>
    <property type="evidence" value="ECO:0007669"/>
    <property type="project" value="UniProtKB-UniPathway"/>
</dbReference>
<name>A0A7C3Z2R9_9BACT</name>
<dbReference type="InterPro" id="IPR045865">
    <property type="entry name" value="ACT-like_dom_sf"/>
</dbReference>
<dbReference type="UniPathway" id="UPA00050">
    <property type="reaction ID" value="UER00063"/>
</dbReference>
<dbReference type="Gene3D" id="3.40.50.720">
    <property type="entry name" value="NAD(P)-binding Rossmann-like Domain"/>
    <property type="match status" value="1"/>
</dbReference>
<dbReference type="Gene3D" id="3.30.360.10">
    <property type="entry name" value="Dihydrodipicolinate Reductase, domain 2"/>
    <property type="match status" value="1"/>
</dbReference>
<keyword evidence="6 13" id="KW-0028">Amino-acid biosynthesis</keyword>
<dbReference type="PANTHER" id="PTHR43331">
    <property type="entry name" value="HOMOSERINE DEHYDROGENASE"/>
    <property type="match status" value="1"/>
</dbReference>
<accession>A0A7C3Z2R9</accession>
<dbReference type="Pfam" id="PF03447">
    <property type="entry name" value="NAD_binding_3"/>
    <property type="match status" value="1"/>
</dbReference>
<evidence type="ECO:0000256" key="7">
    <source>
        <dbReference type="ARBA" id="ARBA00022697"/>
    </source>
</evidence>
<evidence type="ECO:0000256" key="12">
    <source>
        <dbReference type="PIRSR" id="PIRSR000098-2"/>
    </source>
</evidence>
<comment type="similarity">
    <text evidence="3 14">Belongs to the homoserine dehydrogenase family.</text>
</comment>
<comment type="pathway">
    <text evidence="1 13">Amino-acid biosynthesis; L-threonine biosynthesis; L-threonine from L-aspartate: step 3/5.</text>
</comment>
<keyword evidence="7 13" id="KW-0791">Threonine biosynthesis</keyword>
<evidence type="ECO:0000256" key="1">
    <source>
        <dbReference type="ARBA" id="ARBA00005056"/>
    </source>
</evidence>
<keyword evidence="9 13" id="KW-0560">Oxidoreductase</keyword>
<evidence type="ECO:0000256" key="6">
    <source>
        <dbReference type="ARBA" id="ARBA00022605"/>
    </source>
</evidence>
<evidence type="ECO:0000313" key="16">
    <source>
        <dbReference type="EMBL" id="HGF34008.1"/>
    </source>
</evidence>
<dbReference type="PIRSF" id="PIRSF000098">
    <property type="entry name" value="Homoser_dehydrog"/>
    <property type="match status" value="1"/>
</dbReference>
<evidence type="ECO:0000256" key="8">
    <source>
        <dbReference type="ARBA" id="ARBA00022857"/>
    </source>
</evidence>
<feature type="binding site" evidence="12">
    <location>
        <position position="105"/>
    </location>
    <ligand>
        <name>NADPH</name>
        <dbReference type="ChEBI" id="CHEBI:57783"/>
    </ligand>
</feature>
<evidence type="ECO:0000256" key="4">
    <source>
        <dbReference type="ARBA" id="ARBA00013213"/>
    </source>
</evidence>
<feature type="domain" description="ACT" evidence="15">
    <location>
        <begin position="355"/>
        <end position="430"/>
    </location>
</feature>
<dbReference type="CDD" id="cd04881">
    <property type="entry name" value="ACT_HSDH-Hom"/>
    <property type="match status" value="1"/>
</dbReference>
<dbReference type="Pfam" id="PF00742">
    <property type="entry name" value="Homoserine_dh"/>
    <property type="match status" value="1"/>
</dbReference>
<reference evidence="16" key="1">
    <citation type="journal article" date="2020" name="mSystems">
        <title>Genome- and Community-Level Interaction Insights into Carbon Utilization and Element Cycling Functions of Hydrothermarchaeota in Hydrothermal Sediment.</title>
        <authorList>
            <person name="Zhou Z."/>
            <person name="Liu Y."/>
            <person name="Xu W."/>
            <person name="Pan J."/>
            <person name="Luo Z.H."/>
            <person name="Li M."/>
        </authorList>
    </citation>
    <scope>NUCLEOTIDE SEQUENCE [LARGE SCALE GENOMIC DNA]</scope>
    <source>
        <strain evidence="16">SpSt-897</strain>
    </source>
</reference>
<dbReference type="InterPro" id="IPR005106">
    <property type="entry name" value="Asp/hSer_DH_NAD-bd"/>
</dbReference>
<dbReference type="PROSITE" id="PS51671">
    <property type="entry name" value="ACT"/>
    <property type="match status" value="1"/>
</dbReference>
<evidence type="ECO:0000256" key="14">
    <source>
        <dbReference type="RuleBase" id="RU004171"/>
    </source>
</evidence>
<evidence type="ECO:0000256" key="5">
    <source>
        <dbReference type="ARBA" id="ARBA00013376"/>
    </source>
</evidence>
<dbReference type="InterPro" id="IPR019811">
    <property type="entry name" value="HDH_CS"/>
</dbReference>
<comment type="catalytic activity">
    <reaction evidence="13">
        <text>L-homoserine + NADP(+) = L-aspartate 4-semialdehyde + NADPH + H(+)</text>
        <dbReference type="Rhea" id="RHEA:15761"/>
        <dbReference type="ChEBI" id="CHEBI:15378"/>
        <dbReference type="ChEBI" id="CHEBI:57476"/>
        <dbReference type="ChEBI" id="CHEBI:57783"/>
        <dbReference type="ChEBI" id="CHEBI:58349"/>
        <dbReference type="ChEBI" id="CHEBI:537519"/>
        <dbReference type="EC" id="1.1.1.3"/>
    </reaction>
</comment>
<dbReference type="SUPFAM" id="SSF55347">
    <property type="entry name" value="Glyceraldehyde-3-phosphate dehydrogenase-like, C-terminal domain"/>
    <property type="match status" value="1"/>
</dbReference>
<dbReference type="InterPro" id="IPR016204">
    <property type="entry name" value="HDH"/>
</dbReference>